<evidence type="ECO:0000313" key="3">
    <source>
        <dbReference type="Proteomes" id="UP000074247"/>
    </source>
</evidence>
<evidence type="ECO:0008006" key="4">
    <source>
        <dbReference type="Google" id="ProtNLM"/>
    </source>
</evidence>
<comment type="caution">
    <text evidence="2">The sequence shown here is derived from an EMBL/GenBank/DDBJ whole genome shotgun (WGS) entry which is preliminary data.</text>
</comment>
<feature type="transmembrane region" description="Helical" evidence="1">
    <location>
        <begin position="277"/>
        <end position="299"/>
    </location>
</feature>
<feature type="transmembrane region" description="Helical" evidence="1">
    <location>
        <begin position="333"/>
        <end position="353"/>
    </location>
</feature>
<feature type="transmembrane region" description="Helical" evidence="1">
    <location>
        <begin position="359"/>
        <end position="379"/>
    </location>
</feature>
<accession>A0A139XJJ7</accession>
<keyword evidence="1" id="KW-0812">Transmembrane</keyword>
<protein>
    <recommendedName>
        <fullName evidence="4">Transmembrane protein</fullName>
    </recommendedName>
</protein>
<dbReference type="AlphaFoldDB" id="A0A139XJJ7"/>
<dbReference type="VEuPathDB" id="ToxoDB:TGARI_372030"/>
<evidence type="ECO:0000256" key="1">
    <source>
        <dbReference type="SAM" id="Phobius"/>
    </source>
</evidence>
<sequence>MNTSLELLHFFEETPRNDAEPRVPRAVAAGGRQSHARRCRRHPACTAVSFFNFFRSSCRRRSFRERSLGRHLTCSRALRQAKKERFLLRRHTHVQSRKERREKRKTLENCLLSERVVKALFSLTPPVSSFLHTRPQSSVVLHRSPVADLSAPVAHPHCLFVVFSLSPLCLSFVSLSLFKVALVLAPGGSVPPWQLLSATHKGAGKRREKREKGRRFEEKKWRQRWETLLSPQTSFPSQAAPSLPTQQVKSRILCLPFFLLPVVLPRVHLLRLRSLRVLLSVFLLVLTASLFPRGPLRLLCATVSRKRKKNKSRILGSRRNFAIAKKRTQNSDFLLFVHLLLSRLPFSLLPLLLPRFLAPLHLLLPFRFCLLCPLLLFLLRLSAGE</sequence>
<proteinExistence type="predicted"/>
<organism evidence="2 3">
    <name type="scientific">Toxoplasma gondii ARI</name>
    <dbReference type="NCBI Taxonomy" id="1074872"/>
    <lineage>
        <taxon>Eukaryota</taxon>
        <taxon>Sar</taxon>
        <taxon>Alveolata</taxon>
        <taxon>Apicomplexa</taxon>
        <taxon>Conoidasida</taxon>
        <taxon>Coccidia</taxon>
        <taxon>Eucoccidiorida</taxon>
        <taxon>Eimeriorina</taxon>
        <taxon>Sarcocystidae</taxon>
        <taxon>Toxoplasma</taxon>
    </lineage>
</organism>
<gene>
    <name evidence="2" type="ORF">TGARI_372030</name>
</gene>
<keyword evidence="1" id="KW-0472">Membrane</keyword>
<name>A0A139XJJ7_TOXGO</name>
<evidence type="ECO:0000313" key="2">
    <source>
        <dbReference type="EMBL" id="KYF38949.1"/>
    </source>
</evidence>
<reference evidence="2 3" key="1">
    <citation type="journal article" date="2016" name="Nat. Commun.">
        <title>Local admixture of amplified and diversified secreted pathogenesis determinants shapes mosaic Toxoplasma gondii genomes.</title>
        <authorList>
            <person name="Lorenzi H."/>
            <person name="Khan A."/>
            <person name="Behnke M.S."/>
            <person name="Namasivayam S."/>
            <person name="Swapna L.S."/>
            <person name="Hadjithomas M."/>
            <person name="Karamycheva S."/>
            <person name="Pinney D."/>
            <person name="Brunk B.P."/>
            <person name="Ajioka J.W."/>
            <person name="Ajzenberg D."/>
            <person name="Boothroyd J.C."/>
            <person name="Boyle J.P."/>
            <person name="Darde M.L."/>
            <person name="Diaz-Miranda M.A."/>
            <person name="Dubey J.P."/>
            <person name="Fritz H.M."/>
            <person name="Gennari S.M."/>
            <person name="Gregory B.D."/>
            <person name="Kim K."/>
            <person name="Saeij J.P."/>
            <person name="Su C."/>
            <person name="White M.W."/>
            <person name="Zhu X.Q."/>
            <person name="Howe D.K."/>
            <person name="Rosenthal B.M."/>
            <person name="Grigg M.E."/>
            <person name="Parkinson J."/>
            <person name="Liu L."/>
            <person name="Kissinger J.C."/>
            <person name="Roos D.S."/>
            <person name="Sibley L.D."/>
        </authorList>
    </citation>
    <scope>NUCLEOTIDE SEQUENCE [LARGE SCALE GENOMIC DNA]</scope>
    <source>
        <strain evidence="2 3">ARI</strain>
    </source>
</reference>
<dbReference type="EMBL" id="AGQS02005882">
    <property type="protein sequence ID" value="KYF38949.1"/>
    <property type="molecule type" value="Genomic_DNA"/>
</dbReference>
<keyword evidence="1" id="KW-1133">Transmembrane helix</keyword>
<dbReference type="Proteomes" id="UP000074247">
    <property type="component" value="Unassembled WGS sequence"/>
</dbReference>